<dbReference type="EMBL" id="CP042430">
    <property type="protein sequence ID" value="QEC50663.1"/>
    <property type="molecule type" value="Genomic_DNA"/>
</dbReference>
<dbReference type="KEGG" id="bsol:FSW04_05990"/>
<keyword evidence="2" id="KW-1185">Reference proteome</keyword>
<reference evidence="1 2" key="1">
    <citation type="journal article" date="2018" name="J. Microbiol.">
        <title>Baekduia soli gen. nov., sp. nov., a novel bacterium isolated from the soil of Baekdu Mountain and proposal of a novel family name, Baekduiaceae fam. nov.</title>
        <authorList>
            <person name="An D.S."/>
            <person name="Siddiqi M.Z."/>
            <person name="Kim K.H."/>
            <person name="Yu H.S."/>
            <person name="Im W.T."/>
        </authorList>
    </citation>
    <scope>NUCLEOTIDE SEQUENCE [LARGE SCALE GENOMIC DNA]</scope>
    <source>
        <strain evidence="1 2">BR7-21</strain>
    </source>
</reference>
<protein>
    <submittedName>
        <fullName evidence="1">HAD family phosphatase</fullName>
    </submittedName>
</protein>
<proteinExistence type="predicted"/>
<evidence type="ECO:0000313" key="2">
    <source>
        <dbReference type="Proteomes" id="UP000321805"/>
    </source>
</evidence>
<dbReference type="SFLD" id="SFLDG01135">
    <property type="entry name" value="C1.5.6:_HAD__Beta-PGM__Phospha"/>
    <property type="match status" value="1"/>
</dbReference>
<dbReference type="InterPro" id="IPR023198">
    <property type="entry name" value="PGP-like_dom2"/>
</dbReference>
<gene>
    <name evidence="1" type="ORF">FSW04_05990</name>
</gene>
<dbReference type="InterPro" id="IPR006439">
    <property type="entry name" value="HAD-SF_hydro_IA"/>
</dbReference>
<dbReference type="OrthoDB" id="9797743at2"/>
<dbReference type="AlphaFoldDB" id="A0A5B8UBV0"/>
<evidence type="ECO:0000313" key="1">
    <source>
        <dbReference type="EMBL" id="QEC50663.1"/>
    </source>
</evidence>
<organism evidence="1 2">
    <name type="scientific">Baekduia soli</name>
    <dbReference type="NCBI Taxonomy" id="496014"/>
    <lineage>
        <taxon>Bacteria</taxon>
        <taxon>Bacillati</taxon>
        <taxon>Actinomycetota</taxon>
        <taxon>Thermoleophilia</taxon>
        <taxon>Solirubrobacterales</taxon>
        <taxon>Baekduiaceae</taxon>
        <taxon>Baekduia</taxon>
    </lineage>
</organism>
<dbReference type="PANTHER" id="PTHR18901">
    <property type="entry name" value="2-DEOXYGLUCOSE-6-PHOSPHATE PHOSPHATASE 2"/>
    <property type="match status" value="1"/>
</dbReference>
<dbReference type="Proteomes" id="UP000321805">
    <property type="component" value="Chromosome"/>
</dbReference>
<dbReference type="InterPro" id="IPR036412">
    <property type="entry name" value="HAD-like_sf"/>
</dbReference>
<dbReference type="SUPFAM" id="SSF56784">
    <property type="entry name" value="HAD-like"/>
    <property type="match status" value="1"/>
</dbReference>
<dbReference type="SFLD" id="SFLDG01129">
    <property type="entry name" value="C1.5:_HAD__Beta-PGM__Phosphata"/>
    <property type="match status" value="1"/>
</dbReference>
<name>A0A5B8UBV0_9ACTN</name>
<dbReference type="Gene3D" id="1.10.150.240">
    <property type="entry name" value="Putative phosphatase, domain 2"/>
    <property type="match status" value="1"/>
</dbReference>
<dbReference type="PRINTS" id="PR00413">
    <property type="entry name" value="HADHALOGNASE"/>
</dbReference>
<dbReference type="PANTHER" id="PTHR18901:SF38">
    <property type="entry name" value="PSEUDOURIDINE-5'-PHOSPHATASE"/>
    <property type="match status" value="1"/>
</dbReference>
<dbReference type="Pfam" id="PF00702">
    <property type="entry name" value="Hydrolase"/>
    <property type="match status" value="1"/>
</dbReference>
<accession>A0A5B8UBV0</accession>
<sequence>MAAVTPAAIVFDNDGLLLDTEEAWTRAETTLFARHGGTFTAEHKRDLIGSSHTVAAGRIEAMLGLPGRGLELMDELAALVLEEALHDIEPRPGAIDLVHALRDAGIPYAVASNSPRAFVDRVLRTAGVDALFAVTVAGDEVQHPKPAPDIYLEACRRLGADPAACVGLEDSPTGAASARAAGLTVIGVPYLPDMAIPDADVLATSLADAVVHETCGLVVSGR</sequence>
<dbReference type="Gene3D" id="3.40.50.1000">
    <property type="entry name" value="HAD superfamily/HAD-like"/>
    <property type="match status" value="1"/>
</dbReference>
<dbReference type="SFLD" id="SFLDS00003">
    <property type="entry name" value="Haloacid_Dehalogenase"/>
    <property type="match status" value="1"/>
</dbReference>
<dbReference type="InterPro" id="IPR023214">
    <property type="entry name" value="HAD_sf"/>
</dbReference>
<dbReference type="NCBIfam" id="TIGR01509">
    <property type="entry name" value="HAD-SF-IA-v3"/>
    <property type="match status" value="1"/>
</dbReference>